<name>A0A1D8TYH3_9CYAN</name>
<evidence type="ECO:0000259" key="2">
    <source>
        <dbReference type="PROSITE" id="PS50076"/>
    </source>
</evidence>
<feature type="region of interest" description="Disordered" evidence="1">
    <location>
        <begin position="67"/>
        <end position="136"/>
    </location>
</feature>
<dbReference type="SUPFAM" id="SSF46565">
    <property type="entry name" value="Chaperone J-domain"/>
    <property type="match status" value="1"/>
</dbReference>
<dbReference type="PANTHER" id="PTHR43948:SF10">
    <property type="entry name" value="MRJ, ISOFORM E"/>
    <property type="match status" value="1"/>
</dbReference>
<dbReference type="OrthoDB" id="9779889at2"/>
<feature type="domain" description="J" evidence="2">
    <location>
        <begin position="6"/>
        <end position="94"/>
    </location>
</feature>
<sequence>MLEVEKYYRILELEPGASQEEIHQGYLDLTWVWHPDRFPGHPRLQQKAHSKLQQINEAHAQLRSLQRTLGWKNRHPKPKPQKQSPLKNQYRNSGLYKREVNSVTTEASESSTGSKSQGSPKSRRVYRSQKIDDWLD</sequence>
<dbReference type="AlphaFoldDB" id="A0A1D8TYH3"/>
<dbReference type="Pfam" id="PF00226">
    <property type="entry name" value="DnaJ"/>
    <property type="match status" value="1"/>
</dbReference>
<organism evidence="3 4">
    <name type="scientific">Moorena producens PAL-8-15-08-1</name>
    <dbReference type="NCBI Taxonomy" id="1458985"/>
    <lineage>
        <taxon>Bacteria</taxon>
        <taxon>Bacillati</taxon>
        <taxon>Cyanobacteriota</taxon>
        <taxon>Cyanophyceae</taxon>
        <taxon>Coleofasciculales</taxon>
        <taxon>Coleofasciculaceae</taxon>
        <taxon>Moorena</taxon>
    </lineage>
</organism>
<dbReference type="InterPro" id="IPR036869">
    <property type="entry name" value="J_dom_sf"/>
</dbReference>
<dbReference type="STRING" id="1458985.BJP34_27580"/>
<feature type="compositionally biased region" description="Low complexity" evidence="1">
    <location>
        <begin position="102"/>
        <end position="120"/>
    </location>
</feature>
<accession>A0A1D8TYH3</accession>
<proteinExistence type="predicted"/>
<dbReference type="Gene3D" id="1.10.287.110">
    <property type="entry name" value="DnaJ domain"/>
    <property type="match status" value="1"/>
</dbReference>
<dbReference type="Proteomes" id="UP000177870">
    <property type="component" value="Chromosome"/>
</dbReference>
<dbReference type="RefSeq" id="WP_070395103.1">
    <property type="nucleotide sequence ID" value="NZ_CP017599.1"/>
</dbReference>
<dbReference type="SMART" id="SM00271">
    <property type="entry name" value="DnaJ"/>
    <property type="match status" value="1"/>
</dbReference>
<dbReference type="PROSITE" id="PS50076">
    <property type="entry name" value="DNAJ_2"/>
    <property type="match status" value="1"/>
</dbReference>
<dbReference type="PANTHER" id="PTHR43948">
    <property type="entry name" value="DNAJ HOMOLOG SUBFAMILY B"/>
    <property type="match status" value="1"/>
</dbReference>
<gene>
    <name evidence="3" type="ORF">BJP34_27580</name>
</gene>
<dbReference type="PRINTS" id="PR00625">
    <property type="entry name" value="JDOMAIN"/>
</dbReference>
<dbReference type="KEGG" id="mpro:BJP34_27580"/>
<dbReference type="CDD" id="cd06257">
    <property type="entry name" value="DnaJ"/>
    <property type="match status" value="1"/>
</dbReference>
<reference evidence="4" key="1">
    <citation type="submission" date="2016-10" db="EMBL/GenBank/DDBJ databases">
        <title>Comparative genomics uncovers the prolific and rare metabolic potential of the cyanobacterial genus Moorea.</title>
        <authorList>
            <person name="Leao T."/>
            <person name="Castelao G."/>
            <person name="Korobeynikov A."/>
            <person name="Monroe E.A."/>
            <person name="Podell S."/>
            <person name="Glukhov E."/>
            <person name="Allen E."/>
            <person name="Gerwick W.H."/>
            <person name="Gerwick L."/>
        </authorList>
    </citation>
    <scope>NUCLEOTIDE SEQUENCE [LARGE SCALE GENOMIC DNA]</scope>
    <source>
        <strain evidence="4">PAL-8-15-08-1</strain>
    </source>
</reference>
<protein>
    <recommendedName>
        <fullName evidence="2">J domain-containing protein</fullName>
    </recommendedName>
</protein>
<dbReference type="InterPro" id="IPR001623">
    <property type="entry name" value="DnaJ_domain"/>
</dbReference>
<dbReference type="EMBL" id="CP017599">
    <property type="protein sequence ID" value="AOX02701.1"/>
    <property type="molecule type" value="Genomic_DNA"/>
</dbReference>
<evidence type="ECO:0000313" key="3">
    <source>
        <dbReference type="EMBL" id="AOX02701.1"/>
    </source>
</evidence>
<evidence type="ECO:0000256" key="1">
    <source>
        <dbReference type="SAM" id="MobiDB-lite"/>
    </source>
</evidence>
<evidence type="ECO:0000313" key="4">
    <source>
        <dbReference type="Proteomes" id="UP000177870"/>
    </source>
</evidence>